<organism evidence="1 2">
    <name type="scientific">Rubrivivax gelatinosus</name>
    <name type="common">Rhodocyclus gelatinosus</name>
    <name type="synonym">Rhodopseudomonas gelatinosa</name>
    <dbReference type="NCBI Taxonomy" id="28068"/>
    <lineage>
        <taxon>Bacteria</taxon>
        <taxon>Pseudomonadati</taxon>
        <taxon>Pseudomonadota</taxon>
        <taxon>Betaproteobacteria</taxon>
        <taxon>Burkholderiales</taxon>
        <taxon>Sphaerotilaceae</taxon>
        <taxon>Rubrivivax</taxon>
    </lineage>
</organism>
<reference evidence="1" key="2">
    <citation type="journal article" date="2020" name="Microorganisms">
        <title>Osmotic Adaptation and Compatible Solute Biosynthesis of Phototrophic Bacteria as Revealed from Genome Analyses.</title>
        <authorList>
            <person name="Imhoff J.F."/>
            <person name="Rahn T."/>
            <person name="Kunzel S."/>
            <person name="Keller A."/>
            <person name="Neulinger S.C."/>
        </authorList>
    </citation>
    <scope>NUCLEOTIDE SEQUENCE</scope>
    <source>
        <strain evidence="1">IM 151</strain>
    </source>
</reference>
<gene>
    <name evidence="1" type="ORF">CKO43_21435</name>
</gene>
<sequence length="172" mass="18510">MKKLLPLLVLSFLAGCASQPFQPVPEGYTGPTASVADSYRALSSSKVEFFYVEAIDEHPVDNSRFRSLAANRGRGMTMAPVGQQRDLPADKSVRLALAARTEYAAPILALTREVFQVKGPLEFTPEGGKRYVVKGVLGADRSAVWLEEEGSGKPVGQPIEAQGSAKLGLFDK</sequence>
<evidence type="ECO:0000313" key="2">
    <source>
        <dbReference type="Proteomes" id="UP001041814"/>
    </source>
</evidence>
<comment type="caution">
    <text evidence="1">The sequence shown here is derived from an EMBL/GenBank/DDBJ whole genome shotgun (WGS) entry which is preliminary data.</text>
</comment>
<name>A0ABS1E160_RUBGE</name>
<accession>A0ABS1E160</accession>
<protein>
    <recommendedName>
        <fullName evidence="3">Lipoprotein</fullName>
    </recommendedName>
</protein>
<dbReference type="EMBL" id="NRRU01000112">
    <property type="protein sequence ID" value="MBK1715324.1"/>
    <property type="molecule type" value="Genomic_DNA"/>
</dbReference>
<reference evidence="1" key="1">
    <citation type="submission" date="2017-08" db="EMBL/GenBank/DDBJ databases">
        <authorList>
            <person name="Imhoff J.F."/>
            <person name="Rahn T."/>
            <person name="Kuenzel S."/>
            <person name="Neulinger S.C."/>
        </authorList>
    </citation>
    <scope>NUCLEOTIDE SEQUENCE</scope>
    <source>
        <strain evidence="1">IM 151</strain>
    </source>
</reference>
<dbReference type="PROSITE" id="PS51257">
    <property type="entry name" value="PROKAR_LIPOPROTEIN"/>
    <property type="match status" value="1"/>
</dbReference>
<dbReference type="Proteomes" id="UP001041814">
    <property type="component" value="Unassembled WGS sequence"/>
</dbReference>
<evidence type="ECO:0000313" key="1">
    <source>
        <dbReference type="EMBL" id="MBK1715324.1"/>
    </source>
</evidence>
<evidence type="ECO:0008006" key="3">
    <source>
        <dbReference type="Google" id="ProtNLM"/>
    </source>
</evidence>
<keyword evidence="2" id="KW-1185">Reference proteome</keyword>
<proteinExistence type="predicted"/>
<dbReference type="RefSeq" id="WP_200379932.1">
    <property type="nucleotide sequence ID" value="NZ_NRRU01000112.1"/>
</dbReference>